<keyword evidence="4 11" id="KW-0732">Signal</keyword>
<keyword evidence="6" id="KW-0325">Glycoprotein</keyword>
<feature type="region of interest" description="Disordered" evidence="9">
    <location>
        <begin position="401"/>
        <end position="428"/>
    </location>
</feature>
<reference evidence="12 13" key="1">
    <citation type="journal article" date="2013" name="PLoS Genet.">
        <title>Comparative genome structure, secondary metabolite, and effector coding capacity across Cochliobolus pathogens.</title>
        <authorList>
            <person name="Condon B.J."/>
            <person name="Leng Y."/>
            <person name="Wu D."/>
            <person name="Bushley K.E."/>
            <person name="Ohm R.A."/>
            <person name="Otillar R."/>
            <person name="Martin J."/>
            <person name="Schackwitz W."/>
            <person name="Grimwood J."/>
            <person name="MohdZainudin N."/>
            <person name="Xue C."/>
            <person name="Wang R."/>
            <person name="Manning V.A."/>
            <person name="Dhillon B."/>
            <person name="Tu Z.J."/>
            <person name="Steffenson B.J."/>
            <person name="Salamov A."/>
            <person name="Sun H."/>
            <person name="Lowry S."/>
            <person name="LaButti K."/>
            <person name="Han J."/>
            <person name="Copeland A."/>
            <person name="Lindquist E."/>
            <person name="Barry K."/>
            <person name="Schmutz J."/>
            <person name="Baker S.E."/>
            <person name="Ciuffetti L.M."/>
            <person name="Grigoriev I.V."/>
            <person name="Zhong S."/>
            <person name="Turgeon B.G."/>
        </authorList>
    </citation>
    <scope>NUCLEOTIDE SEQUENCE [LARGE SCALE GENOMIC DNA]</scope>
    <source>
        <strain evidence="12 13">26-R-13</strain>
    </source>
</reference>
<keyword evidence="10" id="KW-0472">Membrane</keyword>
<dbReference type="EC" id="3.2.1.101" evidence="3 8"/>
<evidence type="ECO:0000256" key="7">
    <source>
        <dbReference type="ARBA" id="ARBA00023295"/>
    </source>
</evidence>
<comment type="catalytic activity">
    <reaction evidence="1 8">
        <text>Random hydrolysis of (1-&gt;6)-alpha-D-mannosidic linkages in unbranched (1-&gt;6)-mannans.</text>
        <dbReference type="EC" id="3.2.1.101"/>
    </reaction>
</comment>
<dbReference type="InterPro" id="IPR014480">
    <property type="entry name" value="Mannan-1_6-alpha_mannosidase"/>
</dbReference>
<keyword evidence="10" id="KW-0812">Transmembrane</keyword>
<evidence type="ECO:0000256" key="1">
    <source>
        <dbReference type="ARBA" id="ARBA00001452"/>
    </source>
</evidence>
<evidence type="ECO:0000256" key="8">
    <source>
        <dbReference type="PIRNR" id="PIRNR016302"/>
    </source>
</evidence>
<dbReference type="Pfam" id="PF03663">
    <property type="entry name" value="Glyco_hydro_76"/>
    <property type="match status" value="1"/>
</dbReference>
<dbReference type="PANTHER" id="PTHR12145">
    <property type="entry name" value="MANNAN ENDO-1,6-ALPHA-MANNOSIDASE DCW1"/>
    <property type="match status" value="1"/>
</dbReference>
<dbReference type="GO" id="GO:0016052">
    <property type="term" value="P:carbohydrate catabolic process"/>
    <property type="evidence" value="ECO:0007669"/>
    <property type="project" value="InterPro"/>
</dbReference>
<dbReference type="InterPro" id="IPR005198">
    <property type="entry name" value="Glyco_hydro_76"/>
</dbReference>
<gene>
    <name evidence="12" type="ORF">COCCADRAFT_943</name>
</gene>
<evidence type="ECO:0000256" key="6">
    <source>
        <dbReference type="ARBA" id="ARBA00023180"/>
    </source>
</evidence>
<dbReference type="GO" id="GO:0008496">
    <property type="term" value="F:mannan endo-1,6-alpha-mannosidase activity"/>
    <property type="evidence" value="ECO:0007669"/>
    <property type="project" value="UniProtKB-UniRule"/>
</dbReference>
<dbReference type="GeneID" id="19153728"/>
<dbReference type="SUPFAM" id="SSF48208">
    <property type="entry name" value="Six-hairpin glycosidases"/>
    <property type="match status" value="1"/>
</dbReference>
<evidence type="ECO:0000256" key="11">
    <source>
        <dbReference type="SAM" id="SignalP"/>
    </source>
</evidence>
<dbReference type="GO" id="GO:0009272">
    <property type="term" value="P:fungal-type cell wall biogenesis"/>
    <property type="evidence" value="ECO:0007669"/>
    <property type="project" value="TreeGrafter"/>
</dbReference>
<dbReference type="HOGENOM" id="CLU_025694_1_2_1"/>
<dbReference type="KEGG" id="bze:COCCADRAFT_943"/>
<evidence type="ECO:0000256" key="2">
    <source>
        <dbReference type="ARBA" id="ARBA00009699"/>
    </source>
</evidence>
<evidence type="ECO:0000256" key="5">
    <source>
        <dbReference type="ARBA" id="ARBA00022801"/>
    </source>
</evidence>
<evidence type="ECO:0000313" key="12">
    <source>
        <dbReference type="EMBL" id="EUC38404.1"/>
    </source>
</evidence>
<dbReference type="EMBL" id="KI964543">
    <property type="protein sequence ID" value="EUC38404.1"/>
    <property type="molecule type" value="Genomic_DNA"/>
</dbReference>
<sequence>MFARKAVLSLAFSCLYGNVAALDLDINSRDSIVDAAKTLASGIVKYYNASVSESGIPGVFPDDYYWWEAGIVLDGLIGYSSLTGDKQYDSLVSEGIQWQRGKDYAFMARNQTASMTNDDHCAWGQTAMSAAEFGFPKPENGSWVDAAISVFDVMTMRWSTEFCDGGLSMGIYSFQVGSSYKQTASNGNFFLLASRLARFTGNGTYTEWAEKIFDWAHGKGFVTDDYQIYDGADGEQNCTEFNEVQFTYNHGLFTEGAAILYNITDGKQKWADAVEGFVNSTSRFVENDVLVETACENNGKCGIDHRAFKGVAARSYARAAVAAPTLTGPLTLMLEKSAKGAAKDCSKGQGETGDVACSLSWVDQESMWEYNTASDGNLGEVFSAMEVVQGLLYSQTKIQGSNVTGSPVEEGEASKPSNGAGSEGTGAAGAAGTMTASITVVLAAAFAAALLC</sequence>
<keyword evidence="10" id="KW-1133">Transmembrane helix</keyword>
<dbReference type="Proteomes" id="UP000053841">
    <property type="component" value="Unassembled WGS sequence"/>
</dbReference>
<feature type="transmembrane region" description="Helical" evidence="10">
    <location>
        <begin position="427"/>
        <end position="451"/>
    </location>
</feature>
<dbReference type="PANTHER" id="PTHR12145:SF36">
    <property type="entry name" value="MANNAN ENDO-1,6-ALPHA-MANNOSIDASE DCW1"/>
    <property type="match status" value="1"/>
</dbReference>
<evidence type="ECO:0000256" key="3">
    <source>
        <dbReference type="ARBA" id="ARBA00012350"/>
    </source>
</evidence>
<proteinExistence type="inferred from homology"/>
<name>W6YSM4_COCC2</name>
<dbReference type="PIRSF" id="PIRSF016302">
    <property type="entry name" value="Man_a_manosd"/>
    <property type="match status" value="1"/>
</dbReference>
<dbReference type="eggNOG" id="ENOG502QSWP">
    <property type="taxonomic scope" value="Eukaryota"/>
</dbReference>
<evidence type="ECO:0000313" key="13">
    <source>
        <dbReference type="Proteomes" id="UP000053841"/>
    </source>
</evidence>
<dbReference type="RefSeq" id="XP_007707288.1">
    <property type="nucleotide sequence ID" value="XM_007709098.1"/>
</dbReference>
<feature type="signal peptide" evidence="11">
    <location>
        <begin position="1"/>
        <end position="21"/>
    </location>
</feature>
<evidence type="ECO:0000256" key="4">
    <source>
        <dbReference type="ARBA" id="ARBA00022729"/>
    </source>
</evidence>
<comment type="similarity">
    <text evidence="2 8">Belongs to the glycosyl hydrolase 76 family.</text>
</comment>
<dbReference type="OrthoDB" id="4187847at2759"/>
<keyword evidence="5 8" id="KW-0378">Hydrolase</keyword>
<accession>W6YSM4</accession>
<dbReference type="STRING" id="930089.W6YSM4"/>
<keyword evidence="7 8" id="KW-0326">Glycosidase</keyword>
<feature type="chain" id="PRO_5004889379" description="Mannan endo-1,6-alpha-mannosidase" evidence="11">
    <location>
        <begin position="22"/>
        <end position="452"/>
    </location>
</feature>
<dbReference type="Gene3D" id="1.50.10.20">
    <property type="match status" value="1"/>
</dbReference>
<dbReference type="InterPro" id="IPR008928">
    <property type="entry name" value="6-hairpin_glycosidase_sf"/>
</dbReference>
<evidence type="ECO:0000256" key="9">
    <source>
        <dbReference type="SAM" id="MobiDB-lite"/>
    </source>
</evidence>
<organism evidence="12 13">
    <name type="scientific">Cochliobolus carbonum (strain 26-R-13)</name>
    <name type="common">Maize leaf spot fungus</name>
    <name type="synonym">Bipolaris zeicola</name>
    <dbReference type="NCBI Taxonomy" id="930089"/>
    <lineage>
        <taxon>Eukaryota</taxon>
        <taxon>Fungi</taxon>
        <taxon>Dikarya</taxon>
        <taxon>Ascomycota</taxon>
        <taxon>Pezizomycotina</taxon>
        <taxon>Dothideomycetes</taxon>
        <taxon>Pleosporomycetidae</taxon>
        <taxon>Pleosporales</taxon>
        <taxon>Pleosporineae</taxon>
        <taxon>Pleosporaceae</taxon>
        <taxon>Bipolaris</taxon>
    </lineage>
</organism>
<dbReference type="AlphaFoldDB" id="W6YSM4"/>
<protein>
    <recommendedName>
        <fullName evidence="3 8">Mannan endo-1,6-alpha-mannosidase</fullName>
        <ecNumber evidence="3 8">3.2.1.101</ecNumber>
    </recommendedName>
</protein>
<evidence type="ECO:0000256" key="10">
    <source>
        <dbReference type="SAM" id="Phobius"/>
    </source>
</evidence>
<keyword evidence="13" id="KW-1185">Reference proteome</keyword>